<dbReference type="Proteomes" id="UP000245533">
    <property type="component" value="Unassembled WGS sequence"/>
</dbReference>
<dbReference type="PANTHER" id="PTHR34473:SF2">
    <property type="entry name" value="UPF0699 TRANSMEMBRANE PROTEIN YDBT"/>
    <property type="match status" value="1"/>
</dbReference>
<evidence type="ECO:0000313" key="3">
    <source>
        <dbReference type="EMBL" id="PWN05399.1"/>
    </source>
</evidence>
<name>A0A316TQA2_9BACT</name>
<feature type="transmembrane region" description="Helical" evidence="1">
    <location>
        <begin position="16"/>
        <end position="38"/>
    </location>
</feature>
<keyword evidence="1" id="KW-0472">Membrane</keyword>
<evidence type="ECO:0000313" key="4">
    <source>
        <dbReference type="Proteomes" id="UP000245533"/>
    </source>
</evidence>
<dbReference type="InterPro" id="IPR005182">
    <property type="entry name" value="YdbS-like_PH"/>
</dbReference>
<gene>
    <name evidence="3" type="ORF">DDZ15_15140</name>
</gene>
<dbReference type="EMBL" id="QGGB01000010">
    <property type="protein sequence ID" value="PWN05399.1"/>
    <property type="molecule type" value="Genomic_DNA"/>
</dbReference>
<feature type="transmembrane region" description="Helical" evidence="1">
    <location>
        <begin position="44"/>
        <end position="67"/>
    </location>
</feature>
<sequence>MKNTPFHKLTPRAIRVWQLGSAFGNLFLFAIPAVYAAIFGYQRFHFWILLSVIVLLLTYYILSIALIPYLSWKKWRYAIDENEIDLKRGVIIHRRTLIPLSRVQHVDTRQGPLLRWYNLASVTISTAATTHEIPALDEVIADRVRHKISTYARLAEDDV</sequence>
<dbReference type="AlphaFoldDB" id="A0A316TQA2"/>
<proteinExistence type="predicted"/>
<keyword evidence="4" id="KW-1185">Reference proteome</keyword>
<organism evidence="3 4">
    <name type="scientific">Rhodohalobacter mucosus</name>
    <dbReference type="NCBI Taxonomy" id="2079485"/>
    <lineage>
        <taxon>Bacteria</taxon>
        <taxon>Pseudomonadati</taxon>
        <taxon>Balneolota</taxon>
        <taxon>Balneolia</taxon>
        <taxon>Balneolales</taxon>
        <taxon>Balneolaceae</taxon>
        <taxon>Rhodohalobacter</taxon>
    </lineage>
</organism>
<evidence type="ECO:0000256" key="1">
    <source>
        <dbReference type="SAM" id="Phobius"/>
    </source>
</evidence>
<dbReference type="Pfam" id="PF03703">
    <property type="entry name" value="bPH_2"/>
    <property type="match status" value="1"/>
</dbReference>
<keyword evidence="1" id="KW-0812">Transmembrane</keyword>
<comment type="caution">
    <text evidence="3">The sequence shown here is derived from an EMBL/GenBank/DDBJ whole genome shotgun (WGS) entry which is preliminary data.</text>
</comment>
<keyword evidence="1" id="KW-1133">Transmembrane helix</keyword>
<reference evidence="3 4" key="1">
    <citation type="submission" date="2018-05" db="EMBL/GenBank/DDBJ databases">
        <title>Rhodohalobacter halophilus gen. nov., sp. nov., a moderately halophilic member of the family Balneolaceae.</title>
        <authorList>
            <person name="Liu Z.-W."/>
        </authorList>
    </citation>
    <scope>NUCLEOTIDE SEQUENCE [LARGE SCALE GENOMIC DNA]</scope>
    <source>
        <strain evidence="3 4">8A47</strain>
    </source>
</reference>
<dbReference type="RefSeq" id="WP_109647955.1">
    <property type="nucleotide sequence ID" value="NZ_QGGB01000010.1"/>
</dbReference>
<accession>A0A316TQA2</accession>
<feature type="domain" description="YdbS-like PH" evidence="2">
    <location>
        <begin position="72"/>
        <end position="147"/>
    </location>
</feature>
<dbReference type="OrthoDB" id="1524472at2"/>
<dbReference type="PANTHER" id="PTHR34473">
    <property type="entry name" value="UPF0699 TRANSMEMBRANE PROTEIN YDBS"/>
    <property type="match status" value="1"/>
</dbReference>
<evidence type="ECO:0000259" key="2">
    <source>
        <dbReference type="Pfam" id="PF03703"/>
    </source>
</evidence>
<protein>
    <recommendedName>
        <fullName evidence="2">YdbS-like PH domain-containing protein</fullName>
    </recommendedName>
</protein>